<dbReference type="KEGG" id="ahg:AHOG_19310"/>
<reference evidence="1 2" key="1">
    <citation type="submission" date="2017-07" db="EMBL/GenBank/DDBJ databases">
        <title>Complete genome sequence of Actinoalloteichus hoggarensis DSM 45943, type strain of Actinoalloteichus hoggarensis.</title>
        <authorList>
            <person name="Ruckert C."/>
            <person name="Nouioui I."/>
            <person name="Willmese J."/>
            <person name="van Wezel G."/>
            <person name="Klenk H.-P."/>
            <person name="Kalinowski J."/>
            <person name="Zotchev S.B."/>
        </authorList>
    </citation>
    <scope>NUCLEOTIDE SEQUENCE [LARGE SCALE GENOMIC DNA]</scope>
    <source>
        <strain evidence="1 2">DSM 45943</strain>
    </source>
</reference>
<dbReference type="RefSeq" id="WP_245856331.1">
    <property type="nucleotide sequence ID" value="NZ_CP022521.1"/>
</dbReference>
<dbReference type="InterPro" id="IPR029475">
    <property type="entry name" value="DUF6807"/>
</dbReference>
<keyword evidence="2" id="KW-1185">Reference proteome</keyword>
<sequence>MGILHVRHELGAEIVVEAAGVAVLSYVYRPDPSAFESPKPYCHPLRTLAGDVVTDYRPNDHRWHKGLQLTASHVSGDNFWGGVSYVRDEGYVVKDNIGRMRHDGFDAVDATEDRLDVVERLTWLNSGEETWAREVRRLSVHDVDVEDGSWTLTWHSTITNVRDTELRFGSPTTEGRPMAGYTGLAWRGPRAFRDGTVLTPNGLDAAGLMGQHADWVAYSGEHDGVDRHSTLVFQEGPRNAATPAHWFVRSDPFAVVNPSWAFYEELVLPPGAALDREYRVVVADGAWSADRVARTLAERTWS</sequence>
<proteinExistence type="predicted"/>
<organism evidence="1 2">
    <name type="scientific">Actinoalloteichus hoggarensis</name>
    <dbReference type="NCBI Taxonomy" id="1470176"/>
    <lineage>
        <taxon>Bacteria</taxon>
        <taxon>Bacillati</taxon>
        <taxon>Actinomycetota</taxon>
        <taxon>Actinomycetes</taxon>
        <taxon>Pseudonocardiales</taxon>
        <taxon>Pseudonocardiaceae</taxon>
        <taxon>Actinoalloteichus</taxon>
    </lineage>
</organism>
<dbReference type="AlphaFoldDB" id="A0A221W6W1"/>
<gene>
    <name evidence="1" type="ORF">AHOG_19310</name>
</gene>
<dbReference type="Pfam" id="PF14100">
    <property type="entry name" value="DUF6807"/>
    <property type="match status" value="1"/>
</dbReference>
<dbReference type="Proteomes" id="UP000204221">
    <property type="component" value="Chromosome"/>
</dbReference>
<dbReference type="EMBL" id="CP022521">
    <property type="protein sequence ID" value="ASO21484.1"/>
    <property type="molecule type" value="Genomic_DNA"/>
</dbReference>
<accession>A0A221W6W1</accession>
<evidence type="ECO:0000313" key="2">
    <source>
        <dbReference type="Proteomes" id="UP000204221"/>
    </source>
</evidence>
<name>A0A221W6W1_9PSEU</name>
<protein>
    <submittedName>
        <fullName evidence="1">Uncharacterized protein</fullName>
    </submittedName>
</protein>
<evidence type="ECO:0000313" key="1">
    <source>
        <dbReference type="EMBL" id="ASO21484.1"/>
    </source>
</evidence>